<feature type="domain" description="Carboxymuconolactone decarboxylase-like" evidence="2">
    <location>
        <begin position="354"/>
        <end position="430"/>
    </location>
</feature>
<evidence type="ECO:0000256" key="1">
    <source>
        <dbReference type="SAM" id="MobiDB-lite"/>
    </source>
</evidence>
<dbReference type="GO" id="GO:0051287">
    <property type="term" value="F:NAD binding"/>
    <property type="evidence" value="ECO:0007669"/>
    <property type="project" value="InterPro"/>
</dbReference>
<dbReference type="GO" id="GO:0051920">
    <property type="term" value="F:peroxiredoxin activity"/>
    <property type="evidence" value="ECO:0007669"/>
    <property type="project" value="InterPro"/>
</dbReference>
<dbReference type="GO" id="GO:0006574">
    <property type="term" value="P:L-valine catabolic process"/>
    <property type="evidence" value="ECO:0007669"/>
    <property type="project" value="TreeGrafter"/>
</dbReference>
<evidence type="ECO:0000259" key="2">
    <source>
        <dbReference type="Pfam" id="PF02627"/>
    </source>
</evidence>
<evidence type="ECO:0000259" key="4">
    <source>
        <dbReference type="Pfam" id="PF14833"/>
    </source>
</evidence>
<dbReference type="PROSITE" id="PS00895">
    <property type="entry name" value="3_HYDROXYISOBUT_DH"/>
    <property type="match status" value="1"/>
</dbReference>
<feature type="domain" description="3-hydroxyisobutyrate dehydrogenase-like NAD-binding" evidence="4">
    <location>
        <begin position="164"/>
        <end position="282"/>
    </location>
</feature>
<dbReference type="SUPFAM" id="SSF48179">
    <property type="entry name" value="6-phosphogluconate dehydrogenase C-terminal domain-like"/>
    <property type="match status" value="1"/>
</dbReference>
<dbReference type="PANTHER" id="PTHR22981:SF84">
    <property type="entry name" value="3-HYDROXYISOBUTYRATE DEHYDROGENASE"/>
    <property type="match status" value="1"/>
</dbReference>
<feature type="domain" description="6-phosphogluconate dehydrogenase NADP-binding" evidence="3">
    <location>
        <begin position="2"/>
        <end position="161"/>
    </location>
</feature>
<comment type="caution">
    <text evidence="5">The sequence shown here is derived from an EMBL/GenBank/DDBJ whole genome shotgun (WGS) entry which is preliminary data.</text>
</comment>
<evidence type="ECO:0000313" key="6">
    <source>
        <dbReference type="Proteomes" id="UP000549113"/>
    </source>
</evidence>
<dbReference type="InterPro" id="IPR003779">
    <property type="entry name" value="CMD-like"/>
</dbReference>
<dbReference type="Proteomes" id="UP000549113">
    <property type="component" value="Unassembled WGS sequence"/>
</dbReference>
<dbReference type="InterPro" id="IPR036291">
    <property type="entry name" value="NAD(P)-bd_dom_sf"/>
</dbReference>
<proteinExistence type="predicted"/>
<dbReference type="InterPro" id="IPR008927">
    <property type="entry name" value="6-PGluconate_DH-like_C_sf"/>
</dbReference>
<evidence type="ECO:0000259" key="3">
    <source>
        <dbReference type="Pfam" id="PF03446"/>
    </source>
</evidence>
<accession>A0AA40SRU0</accession>
<dbReference type="Pfam" id="PF02627">
    <property type="entry name" value="CMD"/>
    <property type="match status" value="1"/>
</dbReference>
<dbReference type="GO" id="GO:0008442">
    <property type="term" value="F:3-hydroxyisobutyrate dehydrogenase activity"/>
    <property type="evidence" value="ECO:0007669"/>
    <property type="project" value="TreeGrafter"/>
</dbReference>
<dbReference type="SUPFAM" id="SSF69118">
    <property type="entry name" value="AhpD-like"/>
    <property type="match status" value="1"/>
</dbReference>
<dbReference type="InterPro" id="IPR006115">
    <property type="entry name" value="6PGDH_NADP-bd"/>
</dbReference>
<sequence length="440" mass="47447">MKIGYIGLGVMGAGMVHNLIDAGHDVYIHDLDRDRGAEFESRGATWADSIAELGRESAVVFTSLPGPVQMRAVGIDEGGLVGSMAPGSAWFDLTTNSPATVREVHAAAAERGVQVLDAPVSGRPAGARSGKLAIYIGGDVGVYDQHRELLDTIGDRVMYVGGIGSGNIAKLAHNCASISIRAAIAEVMSLGVKAGMEPDTLWAAMRQGAIGRARTFDSIGKRYLQQAYEPPSFALALADKDLRLALELADELDVPMSVARTAQQDYREALDRGWGGKDSQSPMQLQNERGRRRHPAVGRPGRQGARGGVTVSDEELNDDSLGRRVLTELMGETYLREKDAKRNSFNDVLHDYSADVCFGRVWSREGIDRKQRSILNIAILTAMNRPNQLKNHVEGALNNGCTPAELKEVLLQTAVYCGLPAATDAFRVAEGVLRERGLID</sequence>
<dbReference type="GO" id="GO:0050661">
    <property type="term" value="F:NADP binding"/>
    <property type="evidence" value="ECO:0007669"/>
    <property type="project" value="InterPro"/>
</dbReference>
<keyword evidence="6" id="KW-1185">Reference proteome</keyword>
<organism evidence="5 6">
    <name type="scientific">Microbacterium invictum</name>
    <dbReference type="NCBI Taxonomy" id="515415"/>
    <lineage>
        <taxon>Bacteria</taxon>
        <taxon>Bacillati</taxon>
        <taxon>Actinomycetota</taxon>
        <taxon>Actinomycetes</taxon>
        <taxon>Micrococcales</taxon>
        <taxon>Microbacteriaceae</taxon>
        <taxon>Microbacterium</taxon>
    </lineage>
</organism>
<dbReference type="Gene3D" id="3.40.50.720">
    <property type="entry name" value="NAD(P)-binding Rossmann-like Domain"/>
    <property type="match status" value="1"/>
</dbReference>
<gene>
    <name evidence="5" type="ORF">BKA10_003085</name>
</gene>
<dbReference type="InterPro" id="IPR029154">
    <property type="entry name" value="HIBADH-like_NADP-bd"/>
</dbReference>
<dbReference type="InterPro" id="IPR013328">
    <property type="entry name" value="6PGD_dom2"/>
</dbReference>
<dbReference type="PANTHER" id="PTHR22981">
    <property type="entry name" value="3-HYDROXYISOBUTYRATE DEHYDROGENASE-RELATED"/>
    <property type="match status" value="1"/>
</dbReference>
<dbReference type="Gene3D" id="1.10.1040.10">
    <property type="entry name" value="N-(1-d-carboxylethyl)-l-norvaline Dehydrogenase, domain 2"/>
    <property type="match status" value="1"/>
</dbReference>
<protein>
    <submittedName>
        <fullName evidence="5">3-hydroxyisobutyrate dehydrogenase-like beta-hydroxyacid dehydrogenase/alkylhydroperoxidase/carboxymuconolactone decarboxylase family protein YurZ</fullName>
    </submittedName>
</protein>
<name>A0AA40SRU0_9MICO</name>
<dbReference type="EMBL" id="JACIFH010000001">
    <property type="protein sequence ID" value="MBB4141291.1"/>
    <property type="molecule type" value="Genomic_DNA"/>
</dbReference>
<dbReference type="InterPro" id="IPR029032">
    <property type="entry name" value="AhpD-like"/>
</dbReference>
<reference evidence="5 6" key="1">
    <citation type="submission" date="2020-08" db="EMBL/GenBank/DDBJ databases">
        <title>Sequencing the genomes of 1000 actinobacteria strains.</title>
        <authorList>
            <person name="Klenk H.-P."/>
        </authorList>
    </citation>
    <scope>NUCLEOTIDE SEQUENCE [LARGE SCALE GENOMIC DNA]</scope>
    <source>
        <strain evidence="5 6">DSM 19600</strain>
    </source>
</reference>
<dbReference type="AlphaFoldDB" id="A0AA40SRU0"/>
<feature type="compositionally biased region" description="Polar residues" evidence="1">
    <location>
        <begin position="278"/>
        <end position="287"/>
    </location>
</feature>
<dbReference type="Pfam" id="PF03446">
    <property type="entry name" value="NAD_binding_2"/>
    <property type="match status" value="1"/>
</dbReference>
<dbReference type="InterPro" id="IPR002204">
    <property type="entry name" value="3-OH-isobutyrate_DH-rel_CS"/>
</dbReference>
<feature type="region of interest" description="Disordered" evidence="1">
    <location>
        <begin position="271"/>
        <end position="314"/>
    </location>
</feature>
<evidence type="ECO:0000313" key="5">
    <source>
        <dbReference type="EMBL" id="MBB4141291.1"/>
    </source>
</evidence>
<dbReference type="RefSeq" id="WP_301549512.1">
    <property type="nucleotide sequence ID" value="NZ_JACIFH010000001.1"/>
</dbReference>
<dbReference type="Pfam" id="PF14833">
    <property type="entry name" value="NAD_binding_11"/>
    <property type="match status" value="1"/>
</dbReference>
<dbReference type="Gene3D" id="1.20.1290.10">
    <property type="entry name" value="AhpD-like"/>
    <property type="match status" value="1"/>
</dbReference>
<dbReference type="SUPFAM" id="SSF51735">
    <property type="entry name" value="NAD(P)-binding Rossmann-fold domains"/>
    <property type="match status" value="1"/>
</dbReference>